<gene>
    <name evidence="4" type="ORF">ANCCEY_00069</name>
</gene>
<reference evidence="4 5" key="1">
    <citation type="submission" date="2013-05" db="EMBL/GenBank/DDBJ databases">
        <title>Draft genome of the parasitic nematode Anyclostoma ceylanicum.</title>
        <authorList>
            <person name="Mitreva M."/>
        </authorList>
    </citation>
    <scope>NUCLEOTIDE SEQUENCE [LARGE SCALE GENOMIC DNA]</scope>
</reference>
<dbReference type="SUPFAM" id="SSF53383">
    <property type="entry name" value="PLP-dependent transferases"/>
    <property type="match status" value="1"/>
</dbReference>
<dbReference type="InterPro" id="IPR015422">
    <property type="entry name" value="PyrdxlP-dep_Trfase_small"/>
</dbReference>
<evidence type="ECO:0000256" key="2">
    <source>
        <dbReference type="ARBA" id="ARBA00022801"/>
    </source>
</evidence>
<dbReference type="EMBL" id="KE124775">
    <property type="protein sequence ID" value="EPB80867.1"/>
    <property type="molecule type" value="Genomic_DNA"/>
</dbReference>
<keyword evidence="5" id="KW-1185">Reference proteome</keyword>
<keyword evidence="2" id="KW-0378">Hydrolase</keyword>
<evidence type="ECO:0000313" key="4">
    <source>
        <dbReference type="EMBL" id="EPB80867.1"/>
    </source>
</evidence>
<keyword evidence="3" id="KW-0663">Pyridoxal phosphate</keyword>
<dbReference type="PANTHER" id="PTHR14084:SF0">
    <property type="entry name" value="KYNURENINASE"/>
    <property type="match status" value="1"/>
</dbReference>
<evidence type="ECO:0000313" key="5">
    <source>
        <dbReference type="Proteomes" id="UP000054495"/>
    </source>
</evidence>
<dbReference type="GO" id="GO:0030170">
    <property type="term" value="F:pyridoxal phosphate binding"/>
    <property type="evidence" value="ECO:0007669"/>
    <property type="project" value="InterPro"/>
</dbReference>
<dbReference type="Gene3D" id="3.90.1150.10">
    <property type="entry name" value="Aspartate Aminotransferase, domain 1"/>
    <property type="match status" value="1"/>
</dbReference>
<evidence type="ECO:0000256" key="1">
    <source>
        <dbReference type="ARBA" id="ARBA00022642"/>
    </source>
</evidence>
<dbReference type="GO" id="GO:0019441">
    <property type="term" value="P:L-tryptophan catabolic process to kynurenine"/>
    <property type="evidence" value="ECO:0007669"/>
    <property type="project" value="TreeGrafter"/>
</dbReference>
<dbReference type="Gene3D" id="3.40.640.10">
    <property type="entry name" value="Type I PLP-dependent aspartate aminotransferase-like (Major domain)"/>
    <property type="match status" value="2"/>
</dbReference>
<protein>
    <submittedName>
        <fullName evidence="4">Kynureninase</fullName>
    </submittedName>
</protein>
<keyword evidence="1" id="KW-0662">Pyridine nucleotide biosynthesis</keyword>
<sequence length="501" mass="56973">MIRASGVRIEQCPFDEIIRIFGFLSKGIEPDTYQDLDLENIKLLNQKCVDYAWKTFGFKGFNTCLLKKSRFGINMSGEQCICTSEKVMQFLQKMGAESGIADLTDPALAEFLSTSDGLKHVRDQFYYPKCGTLPDADSSLCDPESDSIYLCGNSLGLMPKATERIMKEQLDKWAKMGVFGHTRGDIPWAHCDEHALEGVAHLVGAKPEEVALCNGLTVNIHVLLTAFYKPTDSRHKIVLESKAFPSDHYAIESQIRLHGRNVEESMVCLTPREGEVCLRTEDILSYIEEHGEEIAVIFLPGIQYYTGQLFDIHTITTAGKKKSDHRERMLGWWSHRMESRFNMDNVLDLDDGAAGYRISNPPIHLVVPVMGILEVFKTVTLEDLRSRSCYLTGYLEYLIKHFFGESSQHRSTKIFCSIITPPEFHERGCQLSLRFSVSIDIIYKELVRRGVAHLTIHDFEVDKRYPDVIRVTPVHLYNNYVDCRRFVTALEESCKVAEASL</sequence>
<accession>A0A0D6MDL4</accession>
<proteinExistence type="predicted"/>
<dbReference type="InterPro" id="IPR015421">
    <property type="entry name" value="PyrdxlP-dep_Trfase_major"/>
</dbReference>
<dbReference type="GO" id="GO:0043420">
    <property type="term" value="P:anthranilate metabolic process"/>
    <property type="evidence" value="ECO:0007669"/>
    <property type="project" value="TreeGrafter"/>
</dbReference>
<name>A0A0D6MDL4_9BILA</name>
<dbReference type="GO" id="GO:0009435">
    <property type="term" value="P:NAD+ biosynthetic process"/>
    <property type="evidence" value="ECO:0007669"/>
    <property type="project" value="InterPro"/>
</dbReference>
<dbReference type="GO" id="GO:0030429">
    <property type="term" value="F:kynureninase activity"/>
    <property type="evidence" value="ECO:0007669"/>
    <property type="project" value="InterPro"/>
</dbReference>
<dbReference type="Pfam" id="PF22580">
    <property type="entry name" value="KYNU_C"/>
    <property type="match status" value="1"/>
</dbReference>
<dbReference type="AlphaFoldDB" id="A0A0D6MDL4"/>
<organism evidence="4 5">
    <name type="scientific">Ancylostoma ceylanicum</name>
    <dbReference type="NCBI Taxonomy" id="53326"/>
    <lineage>
        <taxon>Eukaryota</taxon>
        <taxon>Metazoa</taxon>
        <taxon>Ecdysozoa</taxon>
        <taxon>Nematoda</taxon>
        <taxon>Chromadorea</taxon>
        <taxon>Rhabditida</taxon>
        <taxon>Rhabditina</taxon>
        <taxon>Rhabditomorpha</taxon>
        <taxon>Strongyloidea</taxon>
        <taxon>Ancylostomatidae</taxon>
        <taxon>Ancylostomatinae</taxon>
        <taxon>Ancylostoma</taxon>
    </lineage>
</organism>
<dbReference type="InterPro" id="IPR010111">
    <property type="entry name" value="Kynureninase"/>
</dbReference>
<evidence type="ECO:0000256" key="3">
    <source>
        <dbReference type="ARBA" id="ARBA00022898"/>
    </source>
</evidence>
<dbReference type="Proteomes" id="UP000054495">
    <property type="component" value="Unassembled WGS sequence"/>
</dbReference>
<dbReference type="PANTHER" id="PTHR14084">
    <property type="entry name" value="KYNURENINASE"/>
    <property type="match status" value="1"/>
</dbReference>
<dbReference type="InterPro" id="IPR015424">
    <property type="entry name" value="PyrdxlP-dep_Trfase"/>
</dbReference>
<dbReference type="GO" id="GO:0005737">
    <property type="term" value="C:cytoplasm"/>
    <property type="evidence" value="ECO:0007669"/>
    <property type="project" value="InterPro"/>
</dbReference>